<protein>
    <submittedName>
        <fullName evidence="2">Uncharacterized protein</fullName>
    </submittedName>
</protein>
<accession>A0AAJ8LFR3</accession>
<evidence type="ECO:0000313" key="3">
    <source>
        <dbReference type="Proteomes" id="UP000322225"/>
    </source>
</evidence>
<proteinExistence type="predicted"/>
<dbReference type="PANTHER" id="PTHR34213:SF2">
    <property type="entry name" value="NUCLEAR TRANSPORT FACTOR 2 (NTF2) FAMILY PROTEIN"/>
    <property type="match status" value="1"/>
</dbReference>
<name>A0AAJ8LFR3_9TREE</name>
<dbReference type="RefSeq" id="XP_031859468.2">
    <property type="nucleotide sequence ID" value="XM_032006255.2"/>
</dbReference>
<feature type="region of interest" description="Disordered" evidence="1">
    <location>
        <begin position="26"/>
        <end position="50"/>
    </location>
</feature>
<dbReference type="SUPFAM" id="SSF54427">
    <property type="entry name" value="NTF2-like"/>
    <property type="match status" value="1"/>
</dbReference>
<dbReference type="EMBL" id="CP144053">
    <property type="protein sequence ID" value="WWD16984.1"/>
    <property type="molecule type" value="Genomic_DNA"/>
</dbReference>
<dbReference type="Proteomes" id="UP000322225">
    <property type="component" value="Chromosome 3"/>
</dbReference>
<organism evidence="2 3">
    <name type="scientific">Kwoniella shandongensis</name>
    <dbReference type="NCBI Taxonomy" id="1734106"/>
    <lineage>
        <taxon>Eukaryota</taxon>
        <taxon>Fungi</taxon>
        <taxon>Dikarya</taxon>
        <taxon>Basidiomycota</taxon>
        <taxon>Agaricomycotina</taxon>
        <taxon>Tremellomycetes</taxon>
        <taxon>Tremellales</taxon>
        <taxon>Cryptococcaceae</taxon>
        <taxon>Kwoniella</taxon>
    </lineage>
</organism>
<reference evidence="2" key="2">
    <citation type="submission" date="2024-01" db="EMBL/GenBank/DDBJ databases">
        <title>Comparative genomics of Cryptococcus and Kwoniella reveals pathogenesis evolution and contrasting modes of karyotype evolution via chromosome fusion or intercentromeric recombination.</title>
        <authorList>
            <person name="Coelho M.A."/>
            <person name="David-Palma M."/>
            <person name="Shea T."/>
            <person name="Bowers K."/>
            <person name="McGinley-Smith S."/>
            <person name="Mohammad A.W."/>
            <person name="Gnirke A."/>
            <person name="Yurkov A.M."/>
            <person name="Nowrousian M."/>
            <person name="Sun S."/>
            <person name="Cuomo C.A."/>
            <person name="Heitman J."/>
        </authorList>
    </citation>
    <scope>NUCLEOTIDE SEQUENCE</scope>
    <source>
        <strain evidence="2">CBS 12478</strain>
    </source>
</reference>
<dbReference type="InterPro" id="IPR032710">
    <property type="entry name" value="NTF2-like_dom_sf"/>
</dbReference>
<dbReference type="AlphaFoldDB" id="A0AAJ8LFR3"/>
<dbReference type="GeneID" id="43590412"/>
<reference evidence="2" key="1">
    <citation type="submission" date="2017-08" db="EMBL/GenBank/DDBJ databases">
        <authorList>
            <person name="Cuomo C."/>
            <person name="Billmyre B."/>
            <person name="Heitman J."/>
        </authorList>
    </citation>
    <scope>NUCLEOTIDE SEQUENCE</scope>
    <source>
        <strain evidence="2">CBS 12478</strain>
    </source>
</reference>
<evidence type="ECO:0000313" key="2">
    <source>
        <dbReference type="EMBL" id="WWD16984.1"/>
    </source>
</evidence>
<evidence type="ECO:0000256" key="1">
    <source>
        <dbReference type="SAM" id="MobiDB-lite"/>
    </source>
</evidence>
<feature type="compositionally biased region" description="Polar residues" evidence="1">
    <location>
        <begin position="26"/>
        <end position="37"/>
    </location>
</feature>
<dbReference type="KEGG" id="ksn:43590412"/>
<gene>
    <name evidence="2" type="ORF">CI109_101420</name>
</gene>
<dbReference type="PANTHER" id="PTHR34213">
    <property type="entry name" value="NUCLEAR TRANSPORT FACTOR 2 (NTF2) FAMILY PROTEIN"/>
    <property type="match status" value="1"/>
</dbReference>
<keyword evidence="3" id="KW-1185">Reference proteome</keyword>
<sequence length="208" mass="22901">MSITRTLTRPAKSLLLLRLRPSTTQFRMSSAPSSSAEVPNFGFKERTPTSEEQGLVDDVLQLYQLHPVSSAYARYDPSATFHDPVGIAHGLDAVKAQFNAMPSIFSSSETKGLKFLDNPEVKSPSVQITLSQLYHFKFPPVQKLVNSKVTLHVDPSSNLILTHDEEWDGKANTTGEDGFFGMINEIRKKATAATVQAGVDTTPHDLQK</sequence>